<proteinExistence type="inferred from homology"/>
<dbReference type="SUPFAM" id="SSF49562">
    <property type="entry name" value="C2 domain (Calcium/lipid-binding domain, CaLB)"/>
    <property type="match status" value="1"/>
</dbReference>
<keyword evidence="3" id="KW-0343">GTPase activation</keyword>
<dbReference type="GO" id="GO:0005096">
    <property type="term" value="F:GTPase activator activity"/>
    <property type="evidence" value="ECO:0007669"/>
    <property type="project" value="UniProtKB-KW"/>
</dbReference>
<sequence length="238" mass="26244">MSSSPKTPDSKGGAAGSATKSLMENLLGLLRIKIKKGVNLAVRDVRTSDPYCVVKMGKTQKLKTRVIKKDINPEWNEDLTLSVSDPSLPVKLTVYDHDTFSMDDKMGDAEFDIKPFVEALKINLDGLPSGTVITRVLPCRTNCLAEESRVVWQDGKVVQDMILRLRNVECGEVELQLQWIELPGTSFTCNCYQELIYGRRKNRSSPPSASTVHLRVSSHQGLALSAAIDESSSSMAET</sequence>
<evidence type="ECO:0000313" key="14">
    <source>
        <dbReference type="Proteomes" id="UP001152561"/>
    </source>
</evidence>
<dbReference type="InterPro" id="IPR035892">
    <property type="entry name" value="C2_domain_sf"/>
</dbReference>
<dbReference type="InterPro" id="IPR000008">
    <property type="entry name" value="C2_dom"/>
</dbReference>
<evidence type="ECO:0000256" key="4">
    <source>
        <dbReference type="ARBA" id="ARBA00022475"/>
    </source>
</evidence>
<evidence type="ECO:0000256" key="9">
    <source>
        <dbReference type="ARBA" id="ARBA00023136"/>
    </source>
</evidence>
<evidence type="ECO:0000313" key="13">
    <source>
        <dbReference type="EMBL" id="KAJ8539220.1"/>
    </source>
</evidence>
<keyword evidence="8" id="KW-0446">Lipid-binding</keyword>
<dbReference type="EMBL" id="JAJAGQ010000016">
    <property type="protein sequence ID" value="KAJ8539220.1"/>
    <property type="molecule type" value="Genomic_DNA"/>
</dbReference>
<keyword evidence="5" id="KW-0938">Abscisic acid signaling pathway</keyword>
<gene>
    <name evidence="13" type="ORF">K7X08_013472</name>
</gene>
<dbReference type="SMART" id="SM00239">
    <property type="entry name" value="C2"/>
    <property type="match status" value="1"/>
</dbReference>
<protein>
    <recommendedName>
        <fullName evidence="12">C2 domain-containing protein</fullName>
    </recommendedName>
</protein>
<dbReference type="AlphaFoldDB" id="A0A9Q1LK66"/>
<evidence type="ECO:0000259" key="12">
    <source>
        <dbReference type="PROSITE" id="PS50004"/>
    </source>
</evidence>
<dbReference type="Proteomes" id="UP001152561">
    <property type="component" value="Unassembled WGS sequence"/>
</dbReference>
<evidence type="ECO:0000256" key="2">
    <source>
        <dbReference type="ARBA" id="ARBA00004236"/>
    </source>
</evidence>
<dbReference type="PANTHER" id="PTHR45933">
    <property type="entry name" value="PROTEIN C2-DOMAIN ABA-RELATED 4"/>
    <property type="match status" value="1"/>
</dbReference>
<dbReference type="GO" id="GO:0009738">
    <property type="term" value="P:abscisic acid-activated signaling pathway"/>
    <property type="evidence" value="ECO:0007669"/>
    <property type="project" value="UniProtKB-KW"/>
</dbReference>
<dbReference type="InterPro" id="IPR044562">
    <property type="entry name" value="CAR1-11"/>
</dbReference>
<dbReference type="GO" id="GO:0005634">
    <property type="term" value="C:nucleus"/>
    <property type="evidence" value="ECO:0007669"/>
    <property type="project" value="UniProtKB-SubCell"/>
</dbReference>
<evidence type="ECO:0000256" key="1">
    <source>
        <dbReference type="ARBA" id="ARBA00004123"/>
    </source>
</evidence>
<comment type="similarity">
    <text evidence="11">Belongs to the plant CAR protein family.</text>
</comment>
<evidence type="ECO:0000256" key="11">
    <source>
        <dbReference type="ARBA" id="ARBA00024037"/>
    </source>
</evidence>
<evidence type="ECO:0000256" key="3">
    <source>
        <dbReference type="ARBA" id="ARBA00022468"/>
    </source>
</evidence>
<dbReference type="Pfam" id="PF00168">
    <property type="entry name" value="C2"/>
    <property type="match status" value="1"/>
</dbReference>
<dbReference type="GO" id="GO:0008289">
    <property type="term" value="F:lipid binding"/>
    <property type="evidence" value="ECO:0007669"/>
    <property type="project" value="UniProtKB-KW"/>
</dbReference>
<keyword evidence="10" id="KW-0539">Nucleus</keyword>
<organism evidence="13 14">
    <name type="scientific">Anisodus acutangulus</name>
    <dbReference type="NCBI Taxonomy" id="402998"/>
    <lineage>
        <taxon>Eukaryota</taxon>
        <taxon>Viridiplantae</taxon>
        <taxon>Streptophyta</taxon>
        <taxon>Embryophyta</taxon>
        <taxon>Tracheophyta</taxon>
        <taxon>Spermatophyta</taxon>
        <taxon>Magnoliopsida</taxon>
        <taxon>eudicotyledons</taxon>
        <taxon>Gunneridae</taxon>
        <taxon>Pentapetalae</taxon>
        <taxon>asterids</taxon>
        <taxon>lamiids</taxon>
        <taxon>Solanales</taxon>
        <taxon>Solanaceae</taxon>
        <taxon>Solanoideae</taxon>
        <taxon>Hyoscyameae</taxon>
        <taxon>Anisodus</taxon>
    </lineage>
</organism>
<feature type="domain" description="C2" evidence="12">
    <location>
        <begin position="14"/>
        <end position="126"/>
    </location>
</feature>
<keyword evidence="7" id="KW-0106">Calcium</keyword>
<reference evidence="14" key="1">
    <citation type="journal article" date="2023" name="Proc. Natl. Acad. Sci. U.S.A.">
        <title>Genomic and structural basis for evolution of tropane alkaloid biosynthesis.</title>
        <authorList>
            <person name="Wanga Y.-J."/>
            <person name="Taina T."/>
            <person name="Yua J.-Y."/>
            <person name="Lia J."/>
            <person name="Xua B."/>
            <person name="Chenc J."/>
            <person name="D'Auriad J.C."/>
            <person name="Huanga J.-P."/>
            <person name="Huanga S.-X."/>
        </authorList>
    </citation>
    <scope>NUCLEOTIDE SEQUENCE [LARGE SCALE GENOMIC DNA]</scope>
    <source>
        <strain evidence="14">cv. KIB-2019</strain>
    </source>
</reference>
<evidence type="ECO:0000256" key="10">
    <source>
        <dbReference type="ARBA" id="ARBA00023242"/>
    </source>
</evidence>
<comment type="subcellular location">
    <subcellularLocation>
        <location evidence="2">Cell membrane</location>
    </subcellularLocation>
    <subcellularLocation>
        <location evidence="1">Nucleus</location>
    </subcellularLocation>
</comment>
<keyword evidence="4" id="KW-1003">Cell membrane</keyword>
<evidence type="ECO:0000256" key="7">
    <source>
        <dbReference type="ARBA" id="ARBA00022837"/>
    </source>
</evidence>
<evidence type="ECO:0000256" key="5">
    <source>
        <dbReference type="ARBA" id="ARBA00022682"/>
    </source>
</evidence>
<dbReference type="PANTHER" id="PTHR45933:SF26">
    <property type="entry name" value="PROTEIN C2-DOMAIN ABA-RELATED 4-LIKE"/>
    <property type="match status" value="1"/>
</dbReference>
<dbReference type="GO" id="GO:0046872">
    <property type="term" value="F:metal ion binding"/>
    <property type="evidence" value="ECO:0007669"/>
    <property type="project" value="UniProtKB-KW"/>
</dbReference>
<dbReference type="CDD" id="cd04038">
    <property type="entry name" value="C2_ArfGAP"/>
    <property type="match status" value="1"/>
</dbReference>
<dbReference type="GO" id="GO:0005886">
    <property type="term" value="C:plasma membrane"/>
    <property type="evidence" value="ECO:0007669"/>
    <property type="project" value="UniProtKB-SubCell"/>
</dbReference>
<keyword evidence="14" id="KW-1185">Reference proteome</keyword>
<comment type="caution">
    <text evidence="13">The sequence shown here is derived from an EMBL/GenBank/DDBJ whole genome shotgun (WGS) entry which is preliminary data.</text>
</comment>
<evidence type="ECO:0000256" key="6">
    <source>
        <dbReference type="ARBA" id="ARBA00022723"/>
    </source>
</evidence>
<name>A0A9Q1LK66_9SOLA</name>
<dbReference type="PROSITE" id="PS50004">
    <property type="entry name" value="C2"/>
    <property type="match status" value="1"/>
</dbReference>
<dbReference type="OrthoDB" id="73919at2759"/>
<keyword evidence="9" id="KW-0472">Membrane</keyword>
<evidence type="ECO:0000256" key="8">
    <source>
        <dbReference type="ARBA" id="ARBA00023121"/>
    </source>
</evidence>
<dbReference type="Gene3D" id="2.60.40.150">
    <property type="entry name" value="C2 domain"/>
    <property type="match status" value="1"/>
</dbReference>
<accession>A0A9Q1LK66</accession>
<keyword evidence="6" id="KW-0479">Metal-binding</keyword>